<proteinExistence type="predicted"/>
<name>A0A0E0M6W7_ORYPU</name>
<dbReference type="AlphaFoldDB" id="A0A0E0M6W7"/>
<reference evidence="1" key="2">
    <citation type="submission" date="2018-05" db="EMBL/GenBank/DDBJ databases">
        <title>OpunRS2 (Oryza punctata Reference Sequence Version 2).</title>
        <authorList>
            <person name="Zhang J."/>
            <person name="Kudrna D."/>
            <person name="Lee S."/>
            <person name="Talag J."/>
            <person name="Welchert J."/>
            <person name="Wing R.A."/>
        </authorList>
    </citation>
    <scope>NUCLEOTIDE SEQUENCE [LARGE SCALE GENOMIC DNA]</scope>
</reference>
<protein>
    <submittedName>
        <fullName evidence="1">Uncharacterized protein</fullName>
    </submittedName>
</protein>
<sequence>MWSHFHDLKEREEQNGKIIPKWRRGIIREKRICVPQMEGLIFLHAWLYLHRPGVRTLSADMIMKLIQMLQSADRACLGWQCHTKNMRVPAYLAMVDLACMSA</sequence>
<evidence type="ECO:0000313" key="1">
    <source>
        <dbReference type="EnsemblPlants" id="OPUNC10G06420.1"/>
    </source>
</evidence>
<dbReference type="HOGENOM" id="CLU_2282006_0_0_1"/>
<keyword evidence="2" id="KW-1185">Reference proteome</keyword>
<dbReference type="Proteomes" id="UP000026962">
    <property type="component" value="Chromosome 10"/>
</dbReference>
<reference evidence="1" key="1">
    <citation type="submission" date="2015-04" db="UniProtKB">
        <authorList>
            <consortium name="EnsemblPlants"/>
        </authorList>
    </citation>
    <scope>IDENTIFICATION</scope>
</reference>
<dbReference type="EnsemblPlants" id="OPUNC10G06420.1">
    <property type="protein sequence ID" value="OPUNC10G06420.1"/>
    <property type="gene ID" value="OPUNC10G06420"/>
</dbReference>
<accession>A0A0E0M6W7</accession>
<dbReference type="Gramene" id="OPUNC10G06420.1">
    <property type="protein sequence ID" value="OPUNC10G06420.1"/>
    <property type="gene ID" value="OPUNC10G06420"/>
</dbReference>
<organism evidence="1">
    <name type="scientific">Oryza punctata</name>
    <name type="common">Red rice</name>
    <dbReference type="NCBI Taxonomy" id="4537"/>
    <lineage>
        <taxon>Eukaryota</taxon>
        <taxon>Viridiplantae</taxon>
        <taxon>Streptophyta</taxon>
        <taxon>Embryophyta</taxon>
        <taxon>Tracheophyta</taxon>
        <taxon>Spermatophyta</taxon>
        <taxon>Magnoliopsida</taxon>
        <taxon>Liliopsida</taxon>
        <taxon>Poales</taxon>
        <taxon>Poaceae</taxon>
        <taxon>BOP clade</taxon>
        <taxon>Oryzoideae</taxon>
        <taxon>Oryzeae</taxon>
        <taxon>Oryzinae</taxon>
        <taxon>Oryza</taxon>
    </lineage>
</organism>
<evidence type="ECO:0000313" key="2">
    <source>
        <dbReference type="Proteomes" id="UP000026962"/>
    </source>
</evidence>